<gene>
    <name evidence="1" type="ORF">I41_28860</name>
</gene>
<dbReference type="InterPro" id="IPR036439">
    <property type="entry name" value="Dockerin_dom_sf"/>
</dbReference>
<dbReference type="InterPro" id="IPR018247">
    <property type="entry name" value="EF_Hand_1_Ca_BS"/>
</dbReference>
<dbReference type="GO" id="GO:0000272">
    <property type="term" value="P:polysaccharide catabolic process"/>
    <property type="evidence" value="ECO:0007669"/>
    <property type="project" value="InterPro"/>
</dbReference>
<evidence type="ECO:0000313" key="1">
    <source>
        <dbReference type="EMBL" id="QDT73696.1"/>
    </source>
</evidence>
<dbReference type="Proteomes" id="UP000317909">
    <property type="component" value="Chromosome"/>
</dbReference>
<reference evidence="1 2" key="1">
    <citation type="submission" date="2019-02" db="EMBL/GenBank/DDBJ databases">
        <title>Deep-cultivation of Planctomycetes and their phenomic and genomic characterization uncovers novel biology.</title>
        <authorList>
            <person name="Wiegand S."/>
            <person name="Jogler M."/>
            <person name="Boedeker C."/>
            <person name="Pinto D."/>
            <person name="Vollmers J."/>
            <person name="Rivas-Marin E."/>
            <person name="Kohn T."/>
            <person name="Peeters S.H."/>
            <person name="Heuer A."/>
            <person name="Rast P."/>
            <person name="Oberbeckmann S."/>
            <person name="Bunk B."/>
            <person name="Jeske O."/>
            <person name="Meyerdierks A."/>
            <person name="Storesund J.E."/>
            <person name="Kallscheuer N."/>
            <person name="Luecker S."/>
            <person name="Lage O.M."/>
            <person name="Pohl T."/>
            <person name="Merkel B.J."/>
            <person name="Hornburger P."/>
            <person name="Mueller R.-W."/>
            <person name="Bruemmer F."/>
            <person name="Labrenz M."/>
            <person name="Spormann A.M."/>
            <person name="Op den Camp H."/>
            <person name="Overmann J."/>
            <person name="Amann R."/>
            <person name="Jetten M.S.M."/>
            <person name="Mascher T."/>
            <person name="Medema M.H."/>
            <person name="Devos D.P."/>
            <person name="Kaster A.-K."/>
            <person name="Ovreas L."/>
            <person name="Rohde M."/>
            <person name="Galperin M.Y."/>
            <person name="Jogler C."/>
        </authorList>
    </citation>
    <scope>NUCLEOTIDE SEQUENCE [LARGE SCALE GENOMIC DNA]</scope>
    <source>
        <strain evidence="1 2">I41</strain>
    </source>
</reference>
<dbReference type="OrthoDB" id="278264at2"/>
<dbReference type="RefSeq" id="WP_145433252.1">
    <property type="nucleotide sequence ID" value="NZ_CP036339.1"/>
</dbReference>
<evidence type="ECO:0008006" key="3">
    <source>
        <dbReference type="Google" id="ProtNLM"/>
    </source>
</evidence>
<protein>
    <recommendedName>
        <fullName evidence="3">PEP-CTERM protein-sorting domain-containing protein</fullName>
    </recommendedName>
</protein>
<organism evidence="1 2">
    <name type="scientific">Lacipirellula limnantheis</name>
    <dbReference type="NCBI Taxonomy" id="2528024"/>
    <lineage>
        <taxon>Bacteria</taxon>
        <taxon>Pseudomonadati</taxon>
        <taxon>Planctomycetota</taxon>
        <taxon>Planctomycetia</taxon>
        <taxon>Pirellulales</taxon>
        <taxon>Lacipirellulaceae</taxon>
        <taxon>Lacipirellula</taxon>
    </lineage>
</organism>
<keyword evidence="2" id="KW-1185">Reference proteome</keyword>
<sequence>MPNSYASRRLGSLILLTLTWLLAGNWAVGANYDESVLSDLSGTPATPTTIQLDLGDNKVIGSAGAGDFDLIQFSIPSGRFLQALTLTSYVNPFNAASFVGLGAGITWPAGLDFDVDPAKLMGWNHIAATGSSGVGADLLVDMSVAPFTPGFERPLAAGDYTLLVQDTDNVVSYHLTFSLGASAIAGDFNHDQIIDGADLQQWAGDFGVDGGSDANGDGRSDGHDFLVWQRQFGTGAAASPTPEPAFESMLRWIVLAAAAMRRRLHAATRVISA</sequence>
<proteinExistence type="predicted"/>
<dbReference type="EMBL" id="CP036339">
    <property type="protein sequence ID" value="QDT73696.1"/>
    <property type="molecule type" value="Genomic_DNA"/>
</dbReference>
<dbReference type="AlphaFoldDB" id="A0A517TZA1"/>
<dbReference type="KEGG" id="llh:I41_28860"/>
<name>A0A517TZA1_9BACT</name>
<accession>A0A517TZA1</accession>
<evidence type="ECO:0000313" key="2">
    <source>
        <dbReference type="Proteomes" id="UP000317909"/>
    </source>
</evidence>
<dbReference type="PROSITE" id="PS00018">
    <property type="entry name" value="EF_HAND_1"/>
    <property type="match status" value="1"/>
</dbReference>
<dbReference type="Gene3D" id="1.10.1330.10">
    <property type="entry name" value="Dockerin domain"/>
    <property type="match status" value="1"/>
</dbReference>